<dbReference type="InterPro" id="IPR002481">
    <property type="entry name" value="FUR"/>
</dbReference>
<comment type="subunit">
    <text evidence="3">Homodimer.</text>
</comment>
<dbReference type="Gene3D" id="1.10.10.10">
    <property type="entry name" value="Winged helix-like DNA-binding domain superfamily/Winged helix DNA-binding domain"/>
    <property type="match status" value="1"/>
</dbReference>
<sequence>MSIEDSEREPTSLSRSTRQRRAIEATMTGFDDFRTAQEIYESLLRQGESVGLATVYRGIQWLLEAGKVDVVTSGSGESRYRRCSETHHHHLVCRECGRTVEIEGPAVEHWAAAVSERFGFVDVNHTVELFGTCTRCREDDA</sequence>
<dbReference type="InterPro" id="IPR036388">
    <property type="entry name" value="WH-like_DNA-bd_sf"/>
</dbReference>
<dbReference type="InterPro" id="IPR036390">
    <property type="entry name" value="WH_DNA-bd_sf"/>
</dbReference>
<dbReference type="InterPro" id="IPR043135">
    <property type="entry name" value="Fur_C"/>
</dbReference>
<keyword evidence="12" id="KW-1185">Reference proteome</keyword>
<name>A0ABV5K927_9ACTN</name>
<evidence type="ECO:0000256" key="8">
    <source>
        <dbReference type="ARBA" id="ARBA00023015"/>
    </source>
</evidence>
<evidence type="ECO:0000256" key="9">
    <source>
        <dbReference type="ARBA" id="ARBA00023125"/>
    </source>
</evidence>
<evidence type="ECO:0000256" key="3">
    <source>
        <dbReference type="ARBA" id="ARBA00011738"/>
    </source>
</evidence>
<keyword evidence="4" id="KW-0963">Cytoplasm</keyword>
<keyword evidence="6" id="KW-0479">Metal-binding</keyword>
<reference evidence="11 12" key="1">
    <citation type="submission" date="2024-09" db="EMBL/GenBank/DDBJ databases">
        <authorList>
            <person name="Sun Q."/>
            <person name="Mori K."/>
        </authorList>
    </citation>
    <scope>NUCLEOTIDE SEQUENCE [LARGE SCALE GENOMIC DNA]</scope>
    <source>
        <strain evidence="11 12">JCM 9626</strain>
    </source>
</reference>
<evidence type="ECO:0000313" key="11">
    <source>
        <dbReference type="EMBL" id="MFB9313238.1"/>
    </source>
</evidence>
<comment type="subcellular location">
    <subcellularLocation>
        <location evidence="1">Cytoplasm</location>
    </subcellularLocation>
</comment>
<evidence type="ECO:0000256" key="6">
    <source>
        <dbReference type="ARBA" id="ARBA00022723"/>
    </source>
</evidence>
<dbReference type="PANTHER" id="PTHR33202">
    <property type="entry name" value="ZINC UPTAKE REGULATION PROTEIN"/>
    <property type="match status" value="1"/>
</dbReference>
<dbReference type="Pfam" id="PF01475">
    <property type="entry name" value="FUR"/>
    <property type="match status" value="1"/>
</dbReference>
<dbReference type="PANTHER" id="PTHR33202:SF2">
    <property type="entry name" value="FERRIC UPTAKE REGULATION PROTEIN"/>
    <property type="match status" value="1"/>
</dbReference>
<dbReference type="RefSeq" id="WP_140011414.1">
    <property type="nucleotide sequence ID" value="NZ_JBHMDG010000011.1"/>
</dbReference>
<dbReference type="SUPFAM" id="SSF46785">
    <property type="entry name" value="Winged helix' DNA-binding domain"/>
    <property type="match status" value="1"/>
</dbReference>
<evidence type="ECO:0000256" key="1">
    <source>
        <dbReference type="ARBA" id="ARBA00004496"/>
    </source>
</evidence>
<comment type="caution">
    <text evidence="11">The sequence shown here is derived from an EMBL/GenBank/DDBJ whole genome shotgun (WGS) entry which is preliminary data.</text>
</comment>
<evidence type="ECO:0000256" key="10">
    <source>
        <dbReference type="ARBA" id="ARBA00023163"/>
    </source>
</evidence>
<dbReference type="Gene3D" id="3.30.1490.190">
    <property type="match status" value="1"/>
</dbReference>
<accession>A0ABV5K927</accession>
<keyword evidence="9" id="KW-0238">DNA-binding</keyword>
<evidence type="ECO:0000256" key="4">
    <source>
        <dbReference type="ARBA" id="ARBA00022490"/>
    </source>
</evidence>
<proteinExistence type="inferred from homology"/>
<dbReference type="Proteomes" id="UP001589750">
    <property type="component" value="Unassembled WGS sequence"/>
</dbReference>
<keyword evidence="10" id="KW-0804">Transcription</keyword>
<organism evidence="11 12">
    <name type="scientific">Nocardioides plantarum</name>
    <dbReference type="NCBI Taxonomy" id="29299"/>
    <lineage>
        <taxon>Bacteria</taxon>
        <taxon>Bacillati</taxon>
        <taxon>Actinomycetota</taxon>
        <taxon>Actinomycetes</taxon>
        <taxon>Propionibacteriales</taxon>
        <taxon>Nocardioidaceae</taxon>
        <taxon>Nocardioides</taxon>
    </lineage>
</organism>
<keyword evidence="5" id="KW-0678">Repressor</keyword>
<gene>
    <name evidence="11" type="ORF">ACFFRI_09305</name>
</gene>
<evidence type="ECO:0000256" key="7">
    <source>
        <dbReference type="ARBA" id="ARBA00022833"/>
    </source>
</evidence>
<dbReference type="CDD" id="cd07153">
    <property type="entry name" value="Fur_like"/>
    <property type="match status" value="1"/>
</dbReference>
<evidence type="ECO:0000256" key="2">
    <source>
        <dbReference type="ARBA" id="ARBA00007957"/>
    </source>
</evidence>
<protein>
    <submittedName>
        <fullName evidence="11">Fur family transcriptional regulator</fullName>
    </submittedName>
</protein>
<dbReference type="EMBL" id="JBHMDG010000011">
    <property type="protein sequence ID" value="MFB9313238.1"/>
    <property type="molecule type" value="Genomic_DNA"/>
</dbReference>
<evidence type="ECO:0000256" key="5">
    <source>
        <dbReference type="ARBA" id="ARBA00022491"/>
    </source>
</evidence>
<keyword evidence="8" id="KW-0805">Transcription regulation</keyword>
<evidence type="ECO:0000313" key="12">
    <source>
        <dbReference type="Proteomes" id="UP001589750"/>
    </source>
</evidence>
<comment type="similarity">
    <text evidence="2">Belongs to the Fur family.</text>
</comment>
<keyword evidence="7" id="KW-0862">Zinc</keyword>